<dbReference type="Gene3D" id="3.40.50.12230">
    <property type="match status" value="1"/>
</dbReference>
<dbReference type="EMBL" id="LCAG01000002">
    <property type="protein sequence ID" value="KKR87940.1"/>
    <property type="molecule type" value="Genomic_DNA"/>
</dbReference>
<dbReference type="AlphaFoldDB" id="A0A0G0WU16"/>
<evidence type="ECO:0000259" key="6">
    <source>
        <dbReference type="Pfam" id="PF00551"/>
    </source>
</evidence>
<keyword evidence="3 5" id="KW-0808">Transferase</keyword>
<evidence type="ECO:0000313" key="9">
    <source>
        <dbReference type="Proteomes" id="UP000034854"/>
    </source>
</evidence>
<dbReference type="HAMAP" id="MF_00182">
    <property type="entry name" value="Formyl_trans"/>
    <property type="match status" value="1"/>
</dbReference>
<evidence type="ECO:0000313" key="8">
    <source>
        <dbReference type="EMBL" id="KKR87940.1"/>
    </source>
</evidence>
<dbReference type="Pfam" id="PF00551">
    <property type="entry name" value="Formyl_trans_N"/>
    <property type="match status" value="1"/>
</dbReference>
<dbReference type="InterPro" id="IPR011034">
    <property type="entry name" value="Formyl_transferase-like_C_sf"/>
</dbReference>
<dbReference type="PANTHER" id="PTHR11138">
    <property type="entry name" value="METHIONYL-TRNA FORMYLTRANSFERASE"/>
    <property type="match status" value="1"/>
</dbReference>
<gene>
    <name evidence="5" type="primary">fmt</name>
    <name evidence="8" type="ORF">UU34_C0002G0057</name>
</gene>
<reference evidence="8 9" key="1">
    <citation type="journal article" date="2015" name="Nature">
        <title>rRNA introns, odd ribosomes, and small enigmatic genomes across a large radiation of phyla.</title>
        <authorList>
            <person name="Brown C.T."/>
            <person name="Hug L.A."/>
            <person name="Thomas B.C."/>
            <person name="Sharon I."/>
            <person name="Castelle C.J."/>
            <person name="Singh A."/>
            <person name="Wilkins M.J."/>
            <person name="Williams K.H."/>
            <person name="Banfield J.F."/>
        </authorList>
    </citation>
    <scope>NUCLEOTIDE SEQUENCE [LARGE SCALE GENOMIC DNA]</scope>
</reference>
<feature type="domain" description="Formyl transferase C-terminal" evidence="7">
    <location>
        <begin position="194"/>
        <end position="238"/>
    </location>
</feature>
<dbReference type="GO" id="GO:0005829">
    <property type="term" value="C:cytosol"/>
    <property type="evidence" value="ECO:0007669"/>
    <property type="project" value="TreeGrafter"/>
</dbReference>
<dbReference type="InterPro" id="IPR041711">
    <property type="entry name" value="Met-tRNA-FMT_N"/>
</dbReference>
<comment type="caution">
    <text evidence="8">The sequence shown here is derived from an EMBL/GenBank/DDBJ whole genome shotgun (WGS) entry which is preliminary data.</text>
</comment>
<dbReference type="InterPro" id="IPR005793">
    <property type="entry name" value="Formyl_trans_C"/>
</dbReference>
<dbReference type="PATRIC" id="fig|1618409.3.peg.254"/>
<comment type="catalytic activity">
    <reaction evidence="5">
        <text>L-methionyl-tRNA(fMet) + (6R)-10-formyltetrahydrofolate = N-formyl-L-methionyl-tRNA(fMet) + (6S)-5,6,7,8-tetrahydrofolate + H(+)</text>
        <dbReference type="Rhea" id="RHEA:24380"/>
        <dbReference type="Rhea" id="RHEA-COMP:9952"/>
        <dbReference type="Rhea" id="RHEA-COMP:9953"/>
        <dbReference type="ChEBI" id="CHEBI:15378"/>
        <dbReference type="ChEBI" id="CHEBI:57453"/>
        <dbReference type="ChEBI" id="CHEBI:78530"/>
        <dbReference type="ChEBI" id="CHEBI:78844"/>
        <dbReference type="ChEBI" id="CHEBI:195366"/>
        <dbReference type="EC" id="2.1.2.9"/>
    </reaction>
</comment>
<proteinExistence type="inferred from homology"/>
<sequence>MKIVFLGTPRLAQIVLENLIESDFKPQLIITGEDKKVGRGQNKSSTPVKLTAQKNGMAVGHLLSEVSKNFDLAILVAFGHIIPKDILDKPRFGFINVHPSLLPKYRGPSPIQSAILKGEIKTGVTIIKLDQEVDHGPILNQREIEIEKEDTHESLIEKTGAIGSNLLLVTLPDYLSGKTKPKEQNNEDATFTEKITKADGQIDLQNPPSKQKLERMINAFYPWPTVWTKIDSKIIKFLPKQMIQIEGKRPIPISDLNNGYPQIYSKVHYLFSKKAQP</sequence>
<dbReference type="SUPFAM" id="SSF50486">
    <property type="entry name" value="FMT C-terminal domain-like"/>
    <property type="match status" value="1"/>
</dbReference>
<evidence type="ECO:0000256" key="3">
    <source>
        <dbReference type="ARBA" id="ARBA00022679"/>
    </source>
</evidence>
<feature type="binding site" evidence="5">
    <location>
        <begin position="100"/>
        <end position="103"/>
    </location>
    <ligand>
        <name>(6S)-5,6,7,8-tetrahydrofolate</name>
        <dbReference type="ChEBI" id="CHEBI:57453"/>
    </ligand>
</feature>
<dbReference type="Pfam" id="PF02911">
    <property type="entry name" value="Formyl_trans_C"/>
    <property type="match status" value="1"/>
</dbReference>
<evidence type="ECO:0000256" key="1">
    <source>
        <dbReference type="ARBA" id="ARBA00010699"/>
    </source>
</evidence>
<accession>A0A0G0WU16</accession>
<comment type="similarity">
    <text evidence="1 5">Belongs to the Fmt family.</text>
</comment>
<protein>
    <recommendedName>
        <fullName evidence="2 5">Methionyl-tRNA formyltransferase</fullName>
        <ecNumber evidence="2 5">2.1.2.9</ecNumber>
    </recommendedName>
</protein>
<organism evidence="8 9">
    <name type="scientific">Candidatus Curtissbacteria bacterium GW2011_GWA1_41_11</name>
    <dbReference type="NCBI Taxonomy" id="1618409"/>
    <lineage>
        <taxon>Bacteria</taxon>
        <taxon>Candidatus Curtissiibacteriota</taxon>
    </lineage>
</organism>
<evidence type="ECO:0000256" key="5">
    <source>
        <dbReference type="HAMAP-Rule" id="MF_00182"/>
    </source>
</evidence>
<dbReference type="PANTHER" id="PTHR11138:SF5">
    <property type="entry name" value="METHIONYL-TRNA FORMYLTRANSFERASE, MITOCHONDRIAL"/>
    <property type="match status" value="1"/>
</dbReference>
<keyword evidence="4 5" id="KW-0648">Protein biosynthesis</keyword>
<dbReference type="InterPro" id="IPR002376">
    <property type="entry name" value="Formyl_transf_N"/>
</dbReference>
<dbReference type="CDD" id="cd08646">
    <property type="entry name" value="FMT_core_Met-tRNA-FMT_N"/>
    <property type="match status" value="1"/>
</dbReference>
<dbReference type="SUPFAM" id="SSF53328">
    <property type="entry name" value="Formyltransferase"/>
    <property type="match status" value="1"/>
</dbReference>
<dbReference type="GO" id="GO:0004479">
    <property type="term" value="F:methionyl-tRNA formyltransferase activity"/>
    <property type="evidence" value="ECO:0007669"/>
    <property type="project" value="UniProtKB-UniRule"/>
</dbReference>
<dbReference type="InterPro" id="IPR036477">
    <property type="entry name" value="Formyl_transf_N_sf"/>
</dbReference>
<evidence type="ECO:0000256" key="4">
    <source>
        <dbReference type="ARBA" id="ARBA00022917"/>
    </source>
</evidence>
<dbReference type="NCBIfam" id="TIGR00460">
    <property type="entry name" value="fmt"/>
    <property type="match status" value="1"/>
</dbReference>
<dbReference type="Proteomes" id="UP000034854">
    <property type="component" value="Unassembled WGS sequence"/>
</dbReference>
<evidence type="ECO:0000256" key="2">
    <source>
        <dbReference type="ARBA" id="ARBA00012261"/>
    </source>
</evidence>
<dbReference type="EC" id="2.1.2.9" evidence="2 5"/>
<feature type="domain" description="Formyl transferase N-terminal" evidence="6">
    <location>
        <begin position="1"/>
        <end position="168"/>
    </location>
</feature>
<comment type="function">
    <text evidence="5">Attaches a formyl group to the free amino group of methionyl-tRNA(fMet). The formyl group appears to play a dual role in the initiator identity of N-formylmethionyl-tRNA by promoting its recognition by IF2 and preventing the misappropriation of this tRNA by the elongation apparatus.</text>
</comment>
<name>A0A0G0WU16_9BACT</name>
<dbReference type="InterPro" id="IPR005794">
    <property type="entry name" value="Fmt"/>
</dbReference>
<evidence type="ECO:0000259" key="7">
    <source>
        <dbReference type="Pfam" id="PF02911"/>
    </source>
</evidence>